<accession>A0AAN0J7M6</accession>
<reference evidence="2" key="2">
    <citation type="submission" date="2024-06" db="UniProtKB">
        <authorList>
            <consortium name="EnsemblMetazoa"/>
        </authorList>
    </citation>
    <scope>IDENTIFICATION</scope>
</reference>
<evidence type="ECO:0000313" key="2">
    <source>
        <dbReference type="EnsemblMetazoa" id="XP_019852703.1"/>
    </source>
</evidence>
<protein>
    <submittedName>
        <fullName evidence="2">Uncharacterized protein</fullName>
    </submittedName>
</protein>
<gene>
    <name evidence="2" type="primary">109582434</name>
</gene>
<evidence type="ECO:0000313" key="3">
    <source>
        <dbReference type="Proteomes" id="UP000007879"/>
    </source>
</evidence>
<dbReference type="EnsemblMetazoa" id="XM_019997144.1">
    <property type="protein sequence ID" value="XP_019852703.1"/>
    <property type="gene ID" value="LOC109582434"/>
</dbReference>
<evidence type="ECO:0000256" key="1">
    <source>
        <dbReference type="SAM" id="MobiDB-lite"/>
    </source>
</evidence>
<keyword evidence="3" id="KW-1185">Reference proteome</keyword>
<feature type="compositionally biased region" description="Basic and acidic residues" evidence="1">
    <location>
        <begin position="32"/>
        <end position="51"/>
    </location>
</feature>
<name>A0AAN0J7M6_AMPQE</name>
<proteinExistence type="predicted"/>
<dbReference type="AlphaFoldDB" id="A0AAN0J7M6"/>
<feature type="region of interest" description="Disordered" evidence="1">
    <location>
        <begin position="1"/>
        <end position="51"/>
    </location>
</feature>
<dbReference type="Proteomes" id="UP000007879">
    <property type="component" value="Unassembled WGS sequence"/>
</dbReference>
<sequence>MSSKISRKRTRDKTSPITKFFGRSNIGSIKPLKRERASSRERSPKPKVLMAEEKKAWSSSLVRPSLGSVMFISETRAQQSGLPEPKKRRCSMSLKEVLSSCDSSYDEAPPYERDLELLVIANGLVPLTTSQVDDVHLFNTDQMSRLNLLLTEFFSVSMRLNESIDYAMMNNTPYCMIPGESMIKLWTIVTEVKADAVPDDQMYHLVVEYFQSLVTTHPPTQSSVVREQYLLFLRSIKSSFVSLLISKEKWKVELLSVIVSLLLSDYYHLKNKESSLPLFVPLFWKEGVNLINSDIRGLIQTSVDVYKTQDSSIKSLQMDILTQLFFLIYTECEDLKSDLSIAFSSLSPHSLVTAVSSLRPLKLRDYMYTRNSITLPDSFTHQSMDIYLLINSSAS</sequence>
<organism evidence="2 3">
    <name type="scientific">Amphimedon queenslandica</name>
    <name type="common">Sponge</name>
    <dbReference type="NCBI Taxonomy" id="400682"/>
    <lineage>
        <taxon>Eukaryota</taxon>
        <taxon>Metazoa</taxon>
        <taxon>Porifera</taxon>
        <taxon>Demospongiae</taxon>
        <taxon>Heteroscleromorpha</taxon>
        <taxon>Haplosclerida</taxon>
        <taxon>Niphatidae</taxon>
        <taxon>Amphimedon</taxon>
    </lineage>
</organism>
<reference evidence="3" key="1">
    <citation type="journal article" date="2010" name="Nature">
        <title>The Amphimedon queenslandica genome and the evolution of animal complexity.</title>
        <authorList>
            <person name="Srivastava M."/>
            <person name="Simakov O."/>
            <person name="Chapman J."/>
            <person name="Fahey B."/>
            <person name="Gauthier M.E."/>
            <person name="Mitros T."/>
            <person name="Richards G.S."/>
            <person name="Conaco C."/>
            <person name="Dacre M."/>
            <person name="Hellsten U."/>
            <person name="Larroux C."/>
            <person name="Putnam N.H."/>
            <person name="Stanke M."/>
            <person name="Adamska M."/>
            <person name="Darling A."/>
            <person name="Degnan S.M."/>
            <person name="Oakley T.H."/>
            <person name="Plachetzki D.C."/>
            <person name="Zhai Y."/>
            <person name="Adamski M."/>
            <person name="Calcino A."/>
            <person name="Cummins S.F."/>
            <person name="Goodstein D.M."/>
            <person name="Harris C."/>
            <person name="Jackson D.J."/>
            <person name="Leys S.P."/>
            <person name="Shu S."/>
            <person name="Woodcroft B.J."/>
            <person name="Vervoort M."/>
            <person name="Kosik K.S."/>
            <person name="Manning G."/>
            <person name="Degnan B.M."/>
            <person name="Rokhsar D.S."/>
        </authorList>
    </citation>
    <scope>NUCLEOTIDE SEQUENCE [LARGE SCALE GENOMIC DNA]</scope>
</reference>
<feature type="compositionally biased region" description="Basic residues" evidence="1">
    <location>
        <begin position="1"/>
        <end position="11"/>
    </location>
</feature>